<evidence type="ECO:0000313" key="2">
    <source>
        <dbReference type="EMBL" id="KAG8371162.1"/>
    </source>
</evidence>
<feature type="region of interest" description="Disordered" evidence="1">
    <location>
        <begin position="54"/>
        <end position="79"/>
    </location>
</feature>
<organism evidence="2 3">
    <name type="scientific">Buddleja alternifolia</name>
    <dbReference type="NCBI Taxonomy" id="168488"/>
    <lineage>
        <taxon>Eukaryota</taxon>
        <taxon>Viridiplantae</taxon>
        <taxon>Streptophyta</taxon>
        <taxon>Embryophyta</taxon>
        <taxon>Tracheophyta</taxon>
        <taxon>Spermatophyta</taxon>
        <taxon>Magnoliopsida</taxon>
        <taxon>eudicotyledons</taxon>
        <taxon>Gunneridae</taxon>
        <taxon>Pentapetalae</taxon>
        <taxon>asterids</taxon>
        <taxon>lamiids</taxon>
        <taxon>Lamiales</taxon>
        <taxon>Scrophulariaceae</taxon>
        <taxon>Buddlejeae</taxon>
        <taxon>Buddleja</taxon>
    </lineage>
</organism>
<sequence>MAICGGLEHIFEKPLPETPTFLESLSPWKQIKDSSFMEIFGELHFKENDQSSTAFSPSSSLSSSSTFTPGVNPFPSRGKDVIPHIYQEKKQHRHSDSFSSMNSESLSMCTEGLGFESCDDVDDLLSDNAFDIREEKTKSFTRNDSKRSRTSIHEFPPPISCIEMGDKCS</sequence>
<proteinExistence type="predicted"/>
<accession>A0AAV6WU70</accession>
<name>A0AAV6WU70_9LAMI</name>
<dbReference type="PANTHER" id="PTHR33155:SF9">
    <property type="entry name" value="FANTASTIC FOUR-LIKE PROTEIN (DUF3049)"/>
    <property type="match status" value="1"/>
</dbReference>
<dbReference type="EMBL" id="WHWC01000013">
    <property type="protein sequence ID" value="KAG8371162.1"/>
    <property type="molecule type" value="Genomic_DNA"/>
</dbReference>
<dbReference type="AlphaFoldDB" id="A0AAV6WU70"/>
<gene>
    <name evidence="2" type="ORF">BUALT_Bualt13G0058000</name>
</gene>
<dbReference type="Proteomes" id="UP000826271">
    <property type="component" value="Unassembled WGS sequence"/>
</dbReference>
<feature type="region of interest" description="Disordered" evidence="1">
    <location>
        <begin position="138"/>
        <end position="158"/>
    </location>
</feature>
<evidence type="ECO:0000313" key="3">
    <source>
        <dbReference type="Proteomes" id="UP000826271"/>
    </source>
</evidence>
<feature type="compositionally biased region" description="Low complexity" evidence="1">
    <location>
        <begin position="54"/>
        <end position="69"/>
    </location>
</feature>
<feature type="compositionally biased region" description="Basic and acidic residues" evidence="1">
    <location>
        <begin position="138"/>
        <end position="147"/>
    </location>
</feature>
<keyword evidence="3" id="KW-1185">Reference proteome</keyword>
<protein>
    <submittedName>
        <fullName evidence="2">Uncharacterized protein</fullName>
    </submittedName>
</protein>
<dbReference type="PANTHER" id="PTHR33155">
    <property type="entry name" value="FANTASTIC FOUR-LIKE PROTEIN (DUF3049)"/>
    <property type="match status" value="1"/>
</dbReference>
<comment type="caution">
    <text evidence="2">The sequence shown here is derived from an EMBL/GenBank/DDBJ whole genome shotgun (WGS) entry which is preliminary data.</text>
</comment>
<evidence type="ECO:0000256" key="1">
    <source>
        <dbReference type="SAM" id="MobiDB-lite"/>
    </source>
</evidence>
<dbReference type="InterPro" id="IPR021410">
    <property type="entry name" value="FAF"/>
</dbReference>
<reference evidence="2" key="1">
    <citation type="submission" date="2019-10" db="EMBL/GenBank/DDBJ databases">
        <authorList>
            <person name="Zhang R."/>
            <person name="Pan Y."/>
            <person name="Wang J."/>
            <person name="Ma R."/>
            <person name="Yu S."/>
        </authorList>
    </citation>
    <scope>NUCLEOTIDE SEQUENCE</scope>
    <source>
        <strain evidence="2">LA-IB0</strain>
        <tissue evidence="2">Leaf</tissue>
    </source>
</reference>